<reference evidence="1 2" key="1">
    <citation type="submission" date="2019-06" db="EMBL/GenBank/DDBJ databases">
        <authorList>
            <person name="Srinivasan S."/>
        </authorList>
    </citation>
    <scope>NUCLEOTIDE SEQUENCE [LARGE SCALE GENOMIC DNA]</scope>
    <source>
        <strain evidence="1 2">17J68-5</strain>
    </source>
</reference>
<dbReference type="Proteomes" id="UP000305398">
    <property type="component" value="Chromosome"/>
</dbReference>
<gene>
    <name evidence="1" type="ORF">FHG12_19635</name>
</gene>
<dbReference type="RefSeq" id="WP_139517405.1">
    <property type="nucleotide sequence ID" value="NZ_CP040896.1"/>
</dbReference>
<dbReference type="EMBL" id="CP040896">
    <property type="protein sequence ID" value="QDA62174.1"/>
    <property type="molecule type" value="Genomic_DNA"/>
</dbReference>
<accession>A0A5B8A437</accession>
<keyword evidence="2" id="KW-1185">Reference proteome</keyword>
<name>A0A5B8A437_9BACT</name>
<dbReference type="OrthoDB" id="978892at2"/>
<dbReference type="AlphaFoldDB" id="A0A5B8A437"/>
<sequence>MQCLSPTYRATAWAAFLACGLAACDSPTGRTPASSGSAGTPFEAGNTATDPAAAAQRLAANANVPDSLHLISPGRVGRLRLNQTEKGLLALVPVSQLTKTSYQYQGATYPAYEMRDAQEPSAPPTILEMDGSEKEGYRLRRIRIRDPQYRTAEGIGVGSPFGAARQTYGLTRVRFNEQDYVAISGTMRIGWILDEKSLPAKHSSDMSSADIPPATRITGVIVVR</sequence>
<protein>
    <submittedName>
        <fullName evidence="1">Uncharacterized protein</fullName>
    </submittedName>
</protein>
<proteinExistence type="predicted"/>
<evidence type="ECO:0000313" key="2">
    <source>
        <dbReference type="Proteomes" id="UP000305398"/>
    </source>
</evidence>
<organism evidence="1 2">
    <name type="scientific">Hymenobacter jejuensis</name>
    <dbReference type="NCBI Taxonomy" id="2502781"/>
    <lineage>
        <taxon>Bacteria</taxon>
        <taxon>Pseudomonadati</taxon>
        <taxon>Bacteroidota</taxon>
        <taxon>Cytophagia</taxon>
        <taxon>Cytophagales</taxon>
        <taxon>Hymenobacteraceae</taxon>
        <taxon>Hymenobacter</taxon>
    </lineage>
</organism>
<dbReference type="KEGG" id="hyj:FHG12_19635"/>
<evidence type="ECO:0000313" key="1">
    <source>
        <dbReference type="EMBL" id="QDA62174.1"/>
    </source>
</evidence>